<dbReference type="InterPro" id="IPR043128">
    <property type="entry name" value="Rev_trsase/Diguanyl_cyclase"/>
</dbReference>
<dbReference type="Pfam" id="PF00563">
    <property type="entry name" value="EAL"/>
    <property type="match status" value="1"/>
</dbReference>
<dbReference type="InterPro" id="IPR001633">
    <property type="entry name" value="EAL_dom"/>
</dbReference>
<dbReference type="SUPFAM" id="SSF55073">
    <property type="entry name" value="Nucleotide cyclase"/>
    <property type="match status" value="2"/>
</dbReference>
<evidence type="ECO:0000313" key="3">
    <source>
        <dbReference type="EMBL" id="SCZ76124.1"/>
    </source>
</evidence>
<dbReference type="SUPFAM" id="SSF55785">
    <property type="entry name" value="PYP-like sensor domain (PAS domain)"/>
    <property type="match status" value="1"/>
</dbReference>
<feature type="domain" description="EAL" evidence="1">
    <location>
        <begin position="171"/>
        <end position="425"/>
    </location>
</feature>
<dbReference type="SMART" id="SM00267">
    <property type="entry name" value="GGDEF"/>
    <property type="match status" value="2"/>
</dbReference>
<feature type="domain" description="GGDEF" evidence="2">
    <location>
        <begin position="889"/>
        <end position="1015"/>
    </location>
</feature>
<dbReference type="Gene3D" id="3.30.70.270">
    <property type="match status" value="2"/>
</dbReference>
<protein>
    <submittedName>
        <fullName evidence="3">Diguanylate cyclase (GGDEF) domain-containing protein</fullName>
    </submittedName>
</protein>
<dbReference type="PROSITE" id="PS50887">
    <property type="entry name" value="GGDEF"/>
    <property type="match status" value="2"/>
</dbReference>
<dbReference type="Gene3D" id="3.30.450.20">
    <property type="entry name" value="PAS domain"/>
    <property type="match status" value="1"/>
</dbReference>
<dbReference type="PANTHER" id="PTHR44757:SF2">
    <property type="entry name" value="BIOFILM ARCHITECTURE MAINTENANCE PROTEIN MBAA"/>
    <property type="match status" value="1"/>
</dbReference>
<feature type="domain" description="GGDEF" evidence="2">
    <location>
        <begin position="38"/>
        <end position="162"/>
    </location>
</feature>
<dbReference type="InterPro" id="IPR000160">
    <property type="entry name" value="GGDEF_dom"/>
</dbReference>
<dbReference type="FunFam" id="3.30.70.270:FF:000001">
    <property type="entry name" value="Diguanylate cyclase domain protein"/>
    <property type="match status" value="1"/>
</dbReference>
<dbReference type="Pfam" id="PF00990">
    <property type="entry name" value="GGDEF"/>
    <property type="match status" value="2"/>
</dbReference>
<sequence>MEDFREFRMSTDELTGLLDKQTFFECAQNLIDTAPEGQEYAFIFFDLENFKIFNANYGYEIGDELLISIAYILKDEFEGQLLAHFTGDHFVACVNTIQVIQSIKSIRDRIKLIRKSVSVELKAGIFLYDGEEKDVIKCCDKARMACISIKKKYDVGYRIYDKELGGTIQRKQSILDRLDEAIAKRYIKVYYQPIVRSFTGEVCAWEALVRWQDPIKGVVYPNEFIPVLEEYRLIQKIDMFVIEEVFSRYHYEVEGKMPAVPVSINLSRIDFEVMDLVEYLEEKVRQYHCPKNLFHLEITESALMENTEHIMNQITRLRENGFEVWMDDFGSGYSSLNLLKNYQFDLVKIDMDFLSEFEESENDKIILKHIVSMIKNLGSHTLIEGVETQEQFDFMKSIGCEMIQGYFIARPMPYLEGLDSIKKNGRTLETHEERLFNDEIGKIDILRQNPLQNVEHPDDDSALPLAVLVNEDGIWSFKYFNEEFMNIMKLFGYIDEADIELMLNKEHTRWLQYHHFIDICAHSKQEHISESMDYIINGRIVNMRVRHIGESKEGKRDAYMVSYRLLSRFRNSDYDYRISAISHSMFSLYESVDLFGIHDDFYENIYLSDSRLHVEFDEGKGKSREIIEGICENLVHEDDRVYFRQLFDMNTIEQRISEEPGGAAVGFYRILNSKHNYVWKMVTISLMHFENNDCVLCCVNEAPNEIARRMTNSQYERRRSTDAENTEIPTRLNPTFENILQLIPVGVFWKDKERRFLGANQMFLDYYGLQSVQEILGKTDEDMGWHINPEPFKKDEMDVINNGRSIENVRGECIVKGSVRKIVASKQPYVVDRKIVGLVGYFKDVTDELKEQEKLEMLTMTDALTGLYNRRAFAEVVEKFMNQYASDRTDFALLMVDIDKFKQINDLYGHDYGDLVLTRVSYILKHVASDNSVVFRFGGDEFVILHQHKNEAELDSIKMEILAELNRANQMASTSITVQLSIGVAVYSNYGNLRDCLDAADKEMYAEKEQHKKEQ</sequence>
<dbReference type="InterPro" id="IPR000014">
    <property type="entry name" value="PAS"/>
</dbReference>
<dbReference type="SMART" id="SM00091">
    <property type="entry name" value="PAS"/>
    <property type="match status" value="1"/>
</dbReference>
<evidence type="ECO:0000259" key="2">
    <source>
        <dbReference type="PROSITE" id="PS50887"/>
    </source>
</evidence>
<dbReference type="NCBIfam" id="TIGR00254">
    <property type="entry name" value="GGDEF"/>
    <property type="match status" value="2"/>
</dbReference>
<reference evidence="3 4" key="1">
    <citation type="submission" date="2016-10" db="EMBL/GenBank/DDBJ databases">
        <authorList>
            <person name="de Groot N.N."/>
        </authorList>
    </citation>
    <scope>NUCLEOTIDE SEQUENCE [LARGE SCALE GENOMIC DNA]</scope>
    <source>
        <strain evidence="3 4">DSM 10317</strain>
    </source>
</reference>
<dbReference type="PANTHER" id="PTHR44757">
    <property type="entry name" value="DIGUANYLATE CYCLASE DGCP"/>
    <property type="match status" value="1"/>
</dbReference>
<dbReference type="SMART" id="SM00052">
    <property type="entry name" value="EAL"/>
    <property type="match status" value="1"/>
</dbReference>
<organism evidence="3 4">
    <name type="scientific">Pseudobutyrivibrio xylanivorans</name>
    <dbReference type="NCBI Taxonomy" id="185007"/>
    <lineage>
        <taxon>Bacteria</taxon>
        <taxon>Bacillati</taxon>
        <taxon>Bacillota</taxon>
        <taxon>Clostridia</taxon>
        <taxon>Lachnospirales</taxon>
        <taxon>Lachnospiraceae</taxon>
        <taxon>Pseudobutyrivibrio</taxon>
    </lineage>
</organism>
<gene>
    <name evidence="3" type="ORF">SAMN02910350_00092</name>
</gene>
<dbReference type="Proteomes" id="UP000199428">
    <property type="component" value="Unassembled WGS sequence"/>
</dbReference>
<dbReference type="PROSITE" id="PS50883">
    <property type="entry name" value="EAL"/>
    <property type="match status" value="1"/>
</dbReference>
<dbReference type="InterPro" id="IPR035965">
    <property type="entry name" value="PAS-like_dom_sf"/>
</dbReference>
<dbReference type="CDD" id="cd01948">
    <property type="entry name" value="EAL"/>
    <property type="match status" value="1"/>
</dbReference>
<dbReference type="CDD" id="cd01949">
    <property type="entry name" value="GGDEF"/>
    <property type="match status" value="2"/>
</dbReference>
<dbReference type="AlphaFoldDB" id="A0A1G5RQ39"/>
<evidence type="ECO:0000259" key="1">
    <source>
        <dbReference type="PROSITE" id="PS50883"/>
    </source>
</evidence>
<dbReference type="InterPro" id="IPR052155">
    <property type="entry name" value="Biofilm_reg_signaling"/>
</dbReference>
<name>A0A1G5RQ39_PSEXY</name>
<dbReference type="Gene3D" id="3.20.20.450">
    <property type="entry name" value="EAL domain"/>
    <property type="match status" value="1"/>
</dbReference>
<dbReference type="EMBL" id="FMWK01000001">
    <property type="protein sequence ID" value="SCZ76124.1"/>
    <property type="molecule type" value="Genomic_DNA"/>
</dbReference>
<dbReference type="SUPFAM" id="SSF141868">
    <property type="entry name" value="EAL domain-like"/>
    <property type="match status" value="1"/>
</dbReference>
<dbReference type="RefSeq" id="WP_176757560.1">
    <property type="nucleotide sequence ID" value="NZ_FMWK01000001.1"/>
</dbReference>
<evidence type="ECO:0000313" key="4">
    <source>
        <dbReference type="Proteomes" id="UP000199428"/>
    </source>
</evidence>
<proteinExistence type="predicted"/>
<accession>A0A1G5RQ39</accession>
<dbReference type="InterPro" id="IPR035919">
    <property type="entry name" value="EAL_sf"/>
</dbReference>
<dbReference type="InterPro" id="IPR029787">
    <property type="entry name" value="Nucleotide_cyclase"/>
</dbReference>